<dbReference type="EMBL" id="BARS01051942">
    <property type="protein sequence ID" value="GAG50096.1"/>
    <property type="molecule type" value="Genomic_DNA"/>
</dbReference>
<accession>X0ZPH5</accession>
<reference evidence="1" key="1">
    <citation type="journal article" date="2014" name="Front. Microbiol.">
        <title>High frequency of phylogenetically diverse reductive dehalogenase-homologous genes in deep subseafloor sedimentary metagenomes.</title>
        <authorList>
            <person name="Kawai M."/>
            <person name="Futagami T."/>
            <person name="Toyoda A."/>
            <person name="Takaki Y."/>
            <person name="Nishi S."/>
            <person name="Hori S."/>
            <person name="Arai W."/>
            <person name="Tsubouchi T."/>
            <person name="Morono Y."/>
            <person name="Uchiyama I."/>
            <person name="Ito T."/>
            <person name="Fujiyama A."/>
            <person name="Inagaki F."/>
            <person name="Takami H."/>
        </authorList>
    </citation>
    <scope>NUCLEOTIDE SEQUENCE</scope>
    <source>
        <strain evidence="1">Expedition CK06-06</strain>
    </source>
</reference>
<name>X0ZPH5_9ZZZZ</name>
<dbReference type="AlphaFoldDB" id="X0ZPH5"/>
<sequence length="30" mass="3328">YLFCLTQDAFRKTVLAAIKSANPDIMVKGL</sequence>
<organism evidence="1">
    <name type="scientific">marine sediment metagenome</name>
    <dbReference type="NCBI Taxonomy" id="412755"/>
    <lineage>
        <taxon>unclassified sequences</taxon>
        <taxon>metagenomes</taxon>
        <taxon>ecological metagenomes</taxon>
    </lineage>
</organism>
<gene>
    <name evidence="1" type="ORF">S01H1_77298</name>
</gene>
<comment type="caution">
    <text evidence="1">The sequence shown here is derived from an EMBL/GenBank/DDBJ whole genome shotgun (WGS) entry which is preliminary data.</text>
</comment>
<protein>
    <submittedName>
        <fullName evidence="1">Uncharacterized protein</fullName>
    </submittedName>
</protein>
<feature type="non-terminal residue" evidence="1">
    <location>
        <position position="1"/>
    </location>
</feature>
<proteinExistence type="predicted"/>
<evidence type="ECO:0000313" key="1">
    <source>
        <dbReference type="EMBL" id="GAG50096.1"/>
    </source>
</evidence>